<dbReference type="InterPro" id="IPR051043">
    <property type="entry name" value="Sulfatase_Mod_Factor_Kinase"/>
</dbReference>
<dbReference type="InterPro" id="IPR024775">
    <property type="entry name" value="DinB-like"/>
</dbReference>
<dbReference type="InterPro" id="IPR034660">
    <property type="entry name" value="DinB/YfiT-like"/>
</dbReference>
<feature type="domain" description="DinB-like" evidence="5">
    <location>
        <begin position="4"/>
        <end position="132"/>
    </location>
</feature>
<name>A0ABT6CM67_9SPHN</name>
<evidence type="ECO:0000259" key="5">
    <source>
        <dbReference type="Pfam" id="PF12867"/>
    </source>
</evidence>
<dbReference type="Pfam" id="PF03781">
    <property type="entry name" value="FGE-sulfatase"/>
    <property type="match status" value="1"/>
</dbReference>
<reference evidence="6 7" key="1">
    <citation type="submission" date="2023-03" db="EMBL/GenBank/DDBJ databases">
        <title>Novosphingobium cyanobacteriorum sp. nov., isolated from a eutrophic reservoir during the Microcystis bloom period.</title>
        <authorList>
            <person name="Kang M."/>
            <person name="Le V."/>
            <person name="Ko S.-R."/>
            <person name="Lee S.-A."/>
            <person name="Ahn C.-Y."/>
        </authorList>
    </citation>
    <scope>NUCLEOTIDE SEQUENCE [LARGE SCALE GENOMIC DNA]</scope>
    <source>
        <strain evidence="6 7">HBC54</strain>
    </source>
</reference>
<gene>
    <name evidence="6" type="primary">egtB</name>
    <name evidence="6" type="ORF">POM99_15555</name>
</gene>
<dbReference type="InterPro" id="IPR017806">
    <property type="entry name" value="EgtB"/>
</dbReference>
<keyword evidence="2" id="KW-0408">Iron</keyword>
<keyword evidence="1" id="KW-0560">Oxidoreductase</keyword>
<dbReference type="PANTHER" id="PTHR23150:SF36">
    <property type="entry name" value="HERCYNINE OXYGENASE"/>
    <property type="match status" value="1"/>
</dbReference>
<evidence type="ECO:0000256" key="2">
    <source>
        <dbReference type="ARBA" id="ARBA00023004"/>
    </source>
</evidence>
<dbReference type="Gene3D" id="3.90.1580.10">
    <property type="entry name" value="paralog of FGE (formylglycine-generating enzyme)"/>
    <property type="match status" value="2"/>
</dbReference>
<dbReference type="Proteomes" id="UP001222770">
    <property type="component" value="Unassembled WGS sequence"/>
</dbReference>
<dbReference type="Pfam" id="PF12867">
    <property type="entry name" value="DinB_2"/>
    <property type="match status" value="1"/>
</dbReference>
<dbReference type="PANTHER" id="PTHR23150">
    <property type="entry name" value="SULFATASE MODIFYING FACTOR 1, 2"/>
    <property type="match status" value="1"/>
</dbReference>
<dbReference type="NCBIfam" id="TIGR03440">
    <property type="entry name" value="egtB_TIGR03440"/>
    <property type="match status" value="1"/>
</dbReference>
<dbReference type="SUPFAM" id="SSF109854">
    <property type="entry name" value="DinB/YfiT-like putative metalloenzymes"/>
    <property type="match status" value="1"/>
</dbReference>
<dbReference type="InterPro" id="IPR042095">
    <property type="entry name" value="SUMF_sf"/>
</dbReference>
<accession>A0ABT6CM67</accession>
<protein>
    <submittedName>
        <fullName evidence="6">Ergothioneine biosynthesis protein EgtB</fullName>
    </submittedName>
</protein>
<dbReference type="EMBL" id="JAROCY010000015">
    <property type="protein sequence ID" value="MDF8334624.1"/>
    <property type="molecule type" value="Genomic_DNA"/>
</dbReference>
<organism evidence="6 7">
    <name type="scientific">Novosphingobium cyanobacteriorum</name>
    <dbReference type="NCBI Taxonomy" id="3024215"/>
    <lineage>
        <taxon>Bacteria</taxon>
        <taxon>Pseudomonadati</taxon>
        <taxon>Pseudomonadota</taxon>
        <taxon>Alphaproteobacteria</taxon>
        <taxon>Sphingomonadales</taxon>
        <taxon>Sphingomonadaceae</taxon>
        <taxon>Novosphingobium</taxon>
    </lineage>
</organism>
<proteinExistence type="predicted"/>
<evidence type="ECO:0000313" key="7">
    <source>
        <dbReference type="Proteomes" id="UP001222770"/>
    </source>
</evidence>
<evidence type="ECO:0000256" key="1">
    <source>
        <dbReference type="ARBA" id="ARBA00023002"/>
    </source>
</evidence>
<comment type="caution">
    <text evidence="6">The sequence shown here is derived from an EMBL/GenBank/DDBJ whole genome shotgun (WGS) entry which is preliminary data.</text>
</comment>
<keyword evidence="7" id="KW-1185">Reference proteome</keyword>
<feature type="domain" description="Sulfatase-modifying factor enzyme-like" evidence="4">
    <location>
        <begin position="171"/>
        <end position="303"/>
    </location>
</feature>
<evidence type="ECO:0000259" key="4">
    <source>
        <dbReference type="Pfam" id="PF03781"/>
    </source>
</evidence>
<evidence type="ECO:0000256" key="3">
    <source>
        <dbReference type="ARBA" id="ARBA00037882"/>
    </source>
</evidence>
<comment type="pathway">
    <text evidence="3">Amino-acid biosynthesis; ergothioneine biosynthesis.</text>
</comment>
<dbReference type="InterPro" id="IPR016187">
    <property type="entry name" value="CTDL_fold"/>
</dbReference>
<dbReference type="RefSeq" id="WP_277279450.1">
    <property type="nucleotide sequence ID" value="NZ_JAROCY010000015.1"/>
</dbReference>
<sequence length="382" mass="43000">MERFELVRARTLALVAPLTAEDCQVQSMPDVSPAKWHLAHTTWFFEAFLLAPHLPGYEPCDPAYAVLFNSYYVGIGERHPRGRRGLLSRPSLDDVIAYRAHVDAAMNRLMRMVDPARWFSLVELGCQHEQQHQELILMDIQHVLSCNPLHPAYAAQAPAQSAQLPLAWHEMPSGLYEIGHHGAGFCFDNEQPRHHVWLDSFAIASRLVTNGEYASFMADTGYARPDLWLSEGWDIVTGDQWRAPLYWDDATGAWSRFSLNGRHPVDPNAPVLHVSYFEADAYARWAGARLPTEAEWEVAAHATPLAQLADTAWQWTASAYHPYPGFTPPPGAVGEYNGKFMVNQMVLRGGSQATPPSHARPTYRNFFPTSARWPFTGIRLAR</sequence>
<dbReference type="InterPro" id="IPR005532">
    <property type="entry name" value="SUMF_dom"/>
</dbReference>
<evidence type="ECO:0000313" key="6">
    <source>
        <dbReference type="EMBL" id="MDF8334624.1"/>
    </source>
</evidence>
<dbReference type="SUPFAM" id="SSF56436">
    <property type="entry name" value="C-type lectin-like"/>
    <property type="match status" value="1"/>
</dbReference>